<dbReference type="GO" id="GO:0008270">
    <property type="term" value="F:zinc ion binding"/>
    <property type="evidence" value="ECO:0007669"/>
    <property type="project" value="UniProtKB-KW"/>
</dbReference>
<dbReference type="AlphaFoldDB" id="A0A286UA03"/>
<dbReference type="InParanoid" id="A0A286UA03"/>
<dbReference type="Pfam" id="PF26191">
    <property type="entry name" value="RING-HC_RBR_RNF216"/>
    <property type="match status" value="1"/>
</dbReference>
<dbReference type="Gene3D" id="1.20.120.1750">
    <property type="match status" value="1"/>
</dbReference>
<keyword evidence="3" id="KW-0479">Metal-binding</keyword>
<keyword evidence="4" id="KW-0677">Repeat</keyword>
<evidence type="ECO:0000256" key="1">
    <source>
        <dbReference type="ARBA" id="ARBA00004906"/>
    </source>
</evidence>
<keyword evidence="5" id="KW-0863">Zinc-finger</keyword>
<evidence type="ECO:0000256" key="3">
    <source>
        <dbReference type="ARBA" id="ARBA00022723"/>
    </source>
</evidence>
<dbReference type="CDD" id="cd20353">
    <property type="entry name" value="Rcat_RBR_RNF216"/>
    <property type="match status" value="1"/>
</dbReference>
<accession>A0A286UA03</accession>
<dbReference type="CDD" id="cd20339">
    <property type="entry name" value="BRcat_RBR_RNF216"/>
    <property type="match status" value="1"/>
</dbReference>
<evidence type="ECO:0000256" key="7">
    <source>
        <dbReference type="ARBA" id="ARBA00022833"/>
    </source>
</evidence>
<keyword evidence="7" id="KW-0862">Zinc</keyword>
<comment type="caution">
    <text evidence="10">The sequence shown here is derived from an EMBL/GenBank/DDBJ whole genome shotgun (WGS) entry which is preliminary data.</text>
</comment>
<feature type="domain" description="RING-type" evidence="9">
    <location>
        <begin position="328"/>
        <end position="540"/>
    </location>
</feature>
<dbReference type="OrthoDB" id="10009520at2759"/>
<dbReference type="InterPro" id="IPR047544">
    <property type="entry name" value="RING-HC_RBR_RNF216"/>
</dbReference>
<evidence type="ECO:0000259" key="9">
    <source>
        <dbReference type="PROSITE" id="PS51873"/>
    </source>
</evidence>
<dbReference type="InterPro" id="IPR047546">
    <property type="entry name" value="Rcat_RBR_RNF216"/>
</dbReference>
<keyword evidence="6" id="KW-0833">Ubl conjugation pathway</keyword>
<reference evidence="10 11" key="1">
    <citation type="journal article" date="2017" name="Mol. Ecol.">
        <title>Comparative and population genomic landscape of Phellinus noxius: A hypervariable fungus causing root rot in trees.</title>
        <authorList>
            <person name="Chung C.L."/>
            <person name="Lee T.J."/>
            <person name="Akiba M."/>
            <person name="Lee H.H."/>
            <person name="Kuo T.H."/>
            <person name="Liu D."/>
            <person name="Ke H.M."/>
            <person name="Yokoi T."/>
            <person name="Roa M.B."/>
            <person name="Lu M.J."/>
            <person name="Chang Y.Y."/>
            <person name="Ann P.J."/>
            <person name="Tsai J.N."/>
            <person name="Chen C.Y."/>
            <person name="Tzean S.S."/>
            <person name="Ota Y."/>
            <person name="Hattori T."/>
            <person name="Sahashi N."/>
            <person name="Liou R.F."/>
            <person name="Kikuchi T."/>
            <person name="Tsai I.J."/>
        </authorList>
    </citation>
    <scope>NUCLEOTIDE SEQUENCE [LARGE SCALE GENOMIC DNA]</scope>
    <source>
        <strain evidence="10 11">FFPRI411160</strain>
    </source>
</reference>
<evidence type="ECO:0000256" key="4">
    <source>
        <dbReference type="ARBA" id="ARBA00022737"/>
    </source>
</evidence>
<dbReference type="Pfam" id="PF26200">
    <property type="entry name" value="Rcat_RNF216"/>
    <property type="match status" value="1"/>
</dbReference>
<evidence type="ECO:0000256" key="2">
    <source>
        <dbReference type="ARBA" id="ARBA00022679"/>
    </source>
</evidence>
<protein>
    <submittedName>
        <fullName evidence="10">Ring finger</fullName>
    </submittedName>
</protein>
<keyword evidence="11" id="KW-1185">Reference proteome</keyword>
<feature type="compositionally biased region" description="Polar residues" evidence="8">
    <location>
        <begin position="127"/>
        <end position="143"/>
    </location>
</feature>
<sequence length="731" mass="82581">MCDESRFEGQTLENQQHRNSSIIICPSGPLNPSSSTSFTEPIIILSDSEGDDSFAEVLPRKRRRLSNTIDLTDVDSLPSIPSNEIAPLSFLDSTALSTVVQDPSNKMGINEFAKNHDGSTGLAIGQNEGSKMRQTPETTSNSTDDYLSRILEVVPDVVPEYVHNLINQSAKCPGLDVVTTIVHVLLEQPYPKVDRKGKRKREDNESSVKEDDYSDPSRPFTAGTVYKQAAMEQLKSDFPFVPIPYIRTIWETNNFLYAPTHLVLRRQLQEQVSPSRFKLKTTRSKANNKGKWHDVDLGKEIAWLSEYLQREKPLVANPQRADNGECEDGIECGCCFSTYIFDKMVQCPDAHLFCVSCMTSYVENKLGRHDPKINCVDQNGCKLAFSDSELERFLPSKLINLYYRVKQAKDIEEAEIDGLEECPFCEYKVVIENREEKLFRCERDDCGAVSCRTCKKLDHLPQSCKEVEENRDLGALHKIEEAMSDALMRNCPKCKKAFIKEGGCNKMTCPNCTTKSCYICRRIVQDYTHFEQGKKHHPGLPKRCLLWDPVERRHDEEVEAARDKAVKEVQIQNPQVDIQRLDIHRPKPREPDVPITAQNNINHFQLPNYNAADAGVQHMGLHMAGLLNFPFNIPVVPQGMLAGNLLPFPGHILPLDRPNLFNGRPPTFQIPPLRLPANQGLPRLDNLTNGIPPFRAVQQRGLPLVNLPLNLRPNNRGVGPPSNPQAFHRQS</sequence>
<name>A0A286UA03_9AGAM</name>
<gene>
    <name evidence="10" type="ORF">PNOK_0802300</name>
</gene>
<dbReference type="PANTHER" id="PTHR22770:SF47">
    <property type="entry name" value="E3 UBIQUITIN-PROTEIN LIGASE RNF216"/>
    <property type="match status" value="1"/>
</dbReference>
<evidence type="ECO:0000313" key="11">
    <source>
        <dbReference type="Proteomes" id="UP000217199"/>
    </source>
</evidence>
<feature type="region of interest" description="Disordered" evidence="8">
    <location>
        <begin position="193"/>
        <end position="220"/>
    </location>
</feature>
<dbReference type="InterPro" id="IPR051628">
    <property type="entry name" value="LUBAC_E3_Ligases"/>
</dbReference>
<dbReference type="InterPro" id="IPR058758">
    <property type="entry name" value="UBA_RNF216"/>
</dbReference>
<dbReference type="SUPFAM" id="SSF57850">
    <property type="entry name" value="RING/U-box"/>
    <property type="match status" value="2"/>
</dbReference>
<dbReference type="GO" id="GO:0016740">
    <property type="term" value="F:transferase activity"/>
    <property type="evidence" value="ECO:0007669"/>
    <property type="project" value="UniProtKB-KW"/>
</dbReference>
<feature type="region of interest" description="Disordered" evidence="8">
    <location>
        <begin position="117"/>
        <end position="143"/>
    </location>
</feature>
<comment type="pathway">
    <text evidence="1">Protein modification; protein ubiquitination.</text>
</comment>
<feature type="region of interest" description="Disordered" evidence="8">
    <location>
        <begin position="712"/>
        <end position="731"/>
    </location>
</feature>
<dbReference type="InterPro" id="IPR047545">
    <property type="entry name" value="BRcat_RBR_RNF216"/>
</dbReference>
<evidence type="ECO:0000256" key="8">
    <source>
        <dbReference type="SAM" id="MobiDB-lite"/>
    </source>
</evidence>
<dbReference type="Pfam" id="PF26112">
    <property type="entry name" value="UBA_RNF216"/>
    <property type="match status" value="1"/>
</dbReference>
<proteinExistence type="predicted"/>
<dbReference type="PROSITE" id="PS51873">
    <property type="entry name" value="TRIAD"/>
    <property type="match status" value="1"/>
</dbReference>
<dbReference type="EMBL" id="NBII01000008">
    <property type="protein sequence ID" value="PAV16403.1"/>
    <property type="molecule type" value="Genomic_DNA"/>
</dbReference>
<dbReference type="STRING" id="2282107.A0A286UA03"/>
<dbReference type="InterPro" id="IPR044066">
    <property type="entry name" value="TRIAD_supradom"/>
</dbReference>
<dbReference type="Proteomes" id="UP000217199">
    <property type="component" value="Unassembled WGS sequence"/>
</dbReference>
<dbReference type="CDD" id="cd16630">
    <property type="entry name" value="RING-HC_RBR_RNF216"/>
    <property type="match status" value="1"/>
</dbReference>
<keyword evidence="2" id="KW-0808">Transferase</keyword>
<organism evidence="10 11">
    <name type="scientific">Pyrrhoderma noxium</name>
    <dbReference type="NCBI Taxonomy" id="2282107"/>
    <lineage>
        <taxon>Eukaryota</taxon>
        <taxon>Fungi</taxon>
        <taxon>Dikarya</taxon>
        <taxon>Basidiomycota</taxon>
        <taxon>Agaricomycotina</taxon>
        <taxon>Agaricomycetes</taxon>
        <taxon>Hymenochaetales</taxon>
        <taxon>Hymenochaetaceae</taxon>
        <taxon>Pyrrhoderma</taxon>
    </lineage>
</organism>
<dbReference type="PANTHER" id="PTHR22770">
    <property type="entry name" value="UBIQUITIN CONJUGATING ENZYME 7 INTERACTING PROTEIN-RELATED"/>
    <property type="match status" value="1"/>
</dbReference>
<evidence type="ECO:0000313" key="10">
    <source>
        <dbReference type="EMBL" id="PAV16403.1"/>
    </source>
</evidence>
<evidence type="ECO:0000256" key="5">
    <source>
        <dbReference type="ARBA" id="ARBA00022771"/>
    </source>
</evidence>
<feature type="compositionally biased region" description="Basic and acidic residues" evidence="8">
    <location>
        <begin position="200"/>
        <end position="211"/>
    </location>
</feature>
<evidence type="ECO:0000256" key="6">
    <source>
        <dbReference type="ARBA" id="ARBA00022786"/>
    </source>
</evidence>